<dbReference type="Proteomes" id="UP000019146">
    <property type="component" value="Chromosome 1"/>
</dbReference>
<dbReference type="KEGG" id="bcai:K788_00016910"/>
<protein>
    <submittedName>
        <fullName evidence="1">Uncharacterized protein</fullName>
    </submittedName>
</protein>
<evidence type="ECO:0000313" key="2">
    <source>
        <dbReference type="Proteomes" id="UP000019146"/>
    </source>
</evidence>
<organism evidence="1 2">
    <name type="scientific">Paraburkholderia caribensis MBA4</name>
    <dbReference type="NCBI Taxonomy" id="1323664"/>
    <lineage>
        <taxon>Bacteria</taxon>
        <taxon>Pseudomonadati</taxon>
        <taxon>Pseudomonadota</taxon>
        <taxon>Betaproteobacteria</taxon>
        <taxon>Burkholderiales</taxon>
        <taxon>Burkholderiaceae</taxon>
        <taxon>Paraburkholderia</taxon>
    </lineage>
</organism>
<dbReference type="AlphaFoldDB" id="A0A0P0RCM3"/>
<proteinExistence type="predicted"/>
<sequence>MRMKTEFPAWVPATVADELALMEGAPDIYSQSDLACARRLVRDEAMRGFYTDAWFRRWTDPACWRVWFGYAWHAATFDYAETRDAKTAHIEAMRALRLHLNAAAQAMSDERECHEQSPLSSPLEFADPFRLVSAAARMSDRKGVAGRYESYVQPQVHRAAGRYDLRYLPDAADLLSALACFAEAWLSDIDQNWSHPAERAAMRSRQSMAIPQYVRWFDEQMSAYGWTLDDQLVSGLSPIAMPLFGKYHRIPDRLLAIQYAVSFDSRAGSMEGVVDRIRKVRLSPEDAGDEG</sequence>
<gene>
    <name evidence="1" type="ORF">K788_00016910</name>
</gene>
<reference evidence="1 2" key="1">
    <citation type="journal article" date="2014" name="Genome Announc.">
        <title>Draft Genome Sequence of the Haloacid-Degrading Burkholderia caribensis Strain MBA4.</title>
        <authorList>
            <person name="Pan Y."/>
            <person name="Kong K.F."/>
            <person name="Tsang J.S."/>
        </authorList>
    </citation>
    <scope>NUCLEOTIDE SEQUENCE [LARGE SCALE GENOMIC DNA]</scope>
    <source>
        <strain evidence="1 2">MBA4</strain>
    </source>
</reference>
<dbReference type="EMBL" id="CP012746">
    <property type="protein sequence ID" value="ALL66137.1"/>
    <property type="molecule type" value="Genomic_DNA"/>
</dbReference>
<evidence type="ECO:0000313" key="1">
    <source>
        <dbReference type="EMBL" id="ALL66137.1"/>
    </source>
</evidence>
<name>A0A0P0RCM3_9BURK</name>
<accession>A0A0P0RCM3</accession>